<reference evidence="3" key="1">
    <citation type="submission" date="2012-03" db="EMBL/GenBank/DDBJ databases">
        <title>Complete genome of Caldisphaera lagunensis DSM 15908.</title>
        <authorList>
            <person name="Lucas S."/>
            <person name="Copeland A."/>
            <person name="Lapidus A."/>
            <person name="Glavina del Rio T."/>
            <person name="Dalin E."/>
            <person name="Tice H."/>
            <person name="Bruce D."/>
            <person name="Goodwin L."/>
            <person name="Pitluck S."/>
            <person name="Peters L."/>
            <person name="Mikhailova N."/>
            <person name="Teshima H."/>
            <person name="Kyrpides N."/>
            <person name="Mavromatis K."/>
            <person name="Ivanova N."/>
            <person name="Brettin T."/>
            <person name="Detter J.C."/>
            <person name="Han C."/>
            <person name="Larimer F."/>
            <person name="Land M."/>
            <person name="Hauser L."/>
            <person name="Markowitz V."/>
            <person name="Cheng J.-F."/>
            <person name="Hugenholtz P."/>
            <person name="Woyke T."/>
            <person name="Wu D."/>
            <person name="Spring S."/>
            <person name="Schroeder M."/>
            <person name="Brambilla E."/>
            <person name="Klenk H.-P."/>
            <person name="Eisen J.A."/>
        </authorList>
    </citation>
    <scope>NUCLEOTIDE SEQUENCE [LARGE SCALE GENOMIC DNA]</scope>
    <source>
        <strain evidence="3">DSM 15908 / JCM 11604 / IC-154</strain>
    </source>
</reference>
<dbReference type="RefSeq" id="WP_015232991.1">
    <property type="nucleotide sequence ID" value="NC_019791.1"/>
</dbReference>
<dbReference type="PANTHER" id="PTHR38815:SF1">
    <property type="entry name" value="DUF373 FAMILY PROTEIN"/>
    <property type="match status" value="1"/>
</dbReference>
<feature type="transmembrane region" description="Helical" evidence="1">
    <location>
        <begin position="297"/>
        <end position="321"/>
    </location>
</feature>
<dbReference type="Pfam" id="PF04123">
    <property type="entry name" value="DUF373"/>
    <property type="match status" value="1"/>
</dbReference>
<dbReference type="GeneID" id="14212645"/>
<organism evidence="2 3">
    <name type="scientific">Caldisphaera lagunensis (strain DSM 15908 / JCM 11604 / ANMR 0165 / IC-154)</name>
    <dbReference type="NCBI Taxonomy" id="1056495"/>
    <lineage>
        <taxon>Archaea</taxon>
        <taxon>Thermoproteota</taxon>
        <taxon>Thermoprotei</taxon>
        <taxon>Acidilobales</taxon>
        <taxon>Caldisphaeraceae</taxon>
        <taxon>Caldisphaera</taxon>
    </lineage>
</organism>
<keyword evidence="1" id="KW-0472">Membrane</keyword>
<evidence type="ECO:0000313" key="2">
    <source>
        <dbReference type="EMBL" id="AFZ71094.1"/>
    </source>
</evidence>
<feature type="transmembrane region" description="Helical" evidence="1">
    <location>
        <begin position="260"/>
        <end position="285"/>
    </location>
</feature>
<dbReference type="OrthoDB" id="15364at2157"/>
<feature type="transmembrane region" description="Helical" evidence="1">
    <location>
        <begin position="193"/>
        <end position="209"/>
    </location>
</feature>
<dbReference type="Proteomes" id="UP000010469">
    <property type="component" value="Chromosome"/>
</dbReference>
<sequence>MSENTKKPLILIIDIDDDIGSVTGKSLVYGKEDVMKAALEFAEKRPEDADTNAIFAGLNLYESMKNSSKEPDIAIVGGHPTNTLLAQMFVKDRVKQLIDKIGNNVELYLVSDGTDELLIAEVLRELAPIAGLKRVIVEQHLGVEGSYFLLARYIRKAINDPRYSKYFLGIPGVLIALFGILSIFGYIILALKVILAIAGIFLILKGFNIENKSYNAMRSLANYLRETSHFQIAGLGILAVTILASIVAGYYSFVTRPKNLIILIGSVSANSLPILLAGFTLYIVVARIFYKVTKSNLYIFKEIASIAVIVSLAFAFSQLGLSLETYGLSLNLITASDIINIFIGSGFLLYSVAGAGVAALIELVDYLYFRHYKRAEDK</sequence>
<feature type="transmembrane region" description="Helical" evidence="1">
    <location>
        <begin position="166"/>
        <end position="187"/>
    </location>
</feature>
<dbReference type="EMBL" id="CP003378">
    <property type="protein sequence ID" value="AFZ71094.1"/>
    <property type="molecule type" value="Genomic_DNA"/>
</dbReference>
<name>L0ACG2_CALLD</name>
<keyword evidence="1" id="KW-0812">Transmembrane</keyword>
<accession>L0ACG2</accession>
<dbReference type="STRING" id="1056495.Calag_1385"/>
<feature type="transmembrane region" description="Helical" evidence="1">
    <location>
        <begin position="230"/>
        <end position="254"/>
    </location>
</feature>
<feature type="transmembrane region" description="Helical" evidence="1">
    <location>
        <begin position="341"/>
        <end position="369"/>
    </location>
</feature>
<keyword evidence="1" id="KW-1133">Transmembrane helix</keyword>
<evidence type="ECO:0000313" key="3">
    <source>
        <dbReference type="Proteomes" id="UP000010469"/>
    </source>
</evidence>
<dbReference type="InterPro" id="IPR007254">
    <property type="entry name" value="DUF373"/>
</dbReference>
<evidence type="ECO:0000256" key="1">
    <source>
        <dbReference type="SAM" id="Phobius"/>
    </source>
</evidence>
<proteinExistence type="predicted"/>
<dbReference type="HOGENOM" id="CLU_048986_0_0_2"/>
<dbReference type="KEGG" id="clg:Calag_1385"/>
<protein>
    <submittedName>
        <fullName evidence="2">Putative membrane protein</fullName>
    </submittedName>
</protein>
<dbReference type="eggNOG" id="arCOG04151">
    <property type="taxonomic scope" value="Archaea"/>
</dbReference>
<dbReference type="PANTHER" id="PTHR38815">
    <property type="entry name" value="HYPOTHETICAL MEMBRANE PROTEIN, CONSERVED, DUF373 FAMILY"/>
    <property type="match status" value="1"/>
</dbReference>
<keyword evidence="3" id="KW-1185">Reference proteome</keyword>
<gene>
    <name evidence="2" type="ordered locus">Calag_1385</name>
</gene>
<dbReference type="InParanoid" id="L0ACG2"/>
<dbReference type="AlphaFoldDB" id="L0ACG2"/>